<evidence type="ECO:0000313" key="3">
    <source>
        <dbReference type="Proteomes" id="UP000784294"/>
    </source>
</evidence>
<dbReference type="AlphaFoldDB" id="A0A3S5B086"/>
<dbReference type="Proteomes" id="UP000784294">
    <property type="component" value="Unassembled WGS sequence"/>
</dbReference>
<gene>
    <name evidence="2" type="ORF">PXEA_LOCUS26450</name>
</gene>
<evidence type="ECO:0000256" key="1">
    <source>
        <dbReference type="SAM" id="MobiDB-lite"/>
    </source>
</evidence>
<protein>
    <submittedName>
        <fullName evidence="2">Uncharacterized protein</fullName>
    </submittedName>
</protein>
<feature type="non-terminal residue" evidence="2">
    <location>
        <position position="844"/>
    </location>
</feature>
<name>A0A3S5B086_9PLAT</name>
<organism evidence="2 3">
    <name type="scientific">Protopolystoma xenopodis</name>
    <dbReference type="NCBI Taxonomy" id="117903"/>
    <lineage>
        <taxon>Eukaryota</taxon>
        <taxon>Metazoa</taxon>
        <taxon>Spiralia</taxon>
        <taxon>Lophotrochozoa</taxon>
        <taxon>Platyhelminthes</taxon>
        <taxon>Monogenea</taxon>
        <taxon>Polyopisthocotylea</taxon>
        <taxon>Polystomatidea</taxon>
        <taxon>Polystomatidae</taxon>
        <taxon>Protopolystoma</taxon>
    </lineage>
</organism>
<comment type="caution">
    <text evidence="2">The sequence shown here is derived from an EMBL/GenBank/DDBJ whole genome shotgun (WGS) entry which is preliminary data.</text>
</comment>
<evidence type="ECO:0000313" key="2">
    <source>
        <dbReference type="EMBL" id="VEL33010.1"/>
    </source>
</evidence>
<dbReference type="EMBL" id="CAAALY010245025">
    <property type="protein sequence ID" value="VEL33010.1"/>
    <property type="molecule type" value="Genomic_DNA"/>
</dbReference>
<feature type="compositionally biased region" description="Polar residues" evidence="1">
    <location>
        <begin position="108"/>
        <end position="125"/>
    </location>
</feature>
<keyword evidence="3" id="KW-1185">Reference proteome</keyword>
<feature type="region of interest" description="Disordered" evidence="1">
    <location>
        <begin position="441"/>
        <end position="462"/>
    </location>
</feature>
<sequence length="844" mass="91118">MDSTARLRFKNRETTLDTERQCKDLADAGEEIAGPSVSRQGPRESYTGHGSLLVSSAEVDFEHSQQEKVSHNFDPTHKEIDIYPVKKCNVSPKSGIPVTTALAKSQRKSTTSGTAIKSQCSTSPHEVSGGLRRHLSCSAAAQSELGMPFQTTSKISTYNKRLSEAASLLDHELDRTNSKENLKDTFGQPIELAIPSPGQPCEFLWSENDVTTCAKNSNNSVQMLSGVNQNLWPPSHLNRSQISGSVSPLDFASGLNQNVHTTPVPLICPLTSSMSCSGSGYDLPTTLIGRPSYGFDQPVSSAFRLKEARRSSHSLDLATAAHCNEFLPSLSQQQLPSLKQNTQGQAKSGASSFGPASQLALPIYHPLYYHPINAYHRLSPTHHHYHHKHILELYNDPLEAEFAKATAAAVLAASESRPRQTITEVPIELYAHAQRSRYPIAGSKSSGVMGSRSRQTREKQMHSSDQTLTVGAAAANAEVLAVGPQLCGIDQRARTLACNIYSTPVALSTTTNVLSTSGVISGIGCSKGIEANPRSSSPVAYFSQDVKKPSNGRQIGKTGESYSIVGPTLSTSLVEVSSCRSNYPQHLLLKRETSIQAGGYMPLRASSFSGTIDHDQFFVPEDLPPNELTREYSQPLQEFDRRSTRSLHLVGMGGGQSQIASSGAATFPNVTVPQVQQLPGTSTVVSTTTQTSSSWNKYSRHQHCFETQSNIGTIVMACTSSQQPSIITGSTGTRKQVGGRLLARAASWRQSHSFQKLAVSLNFRGCESSSTGEFSSPAISVGSRKIPEIPTDLSSTRTSCSLAEMNTWALLGSGRKAELGWNMRRRKGNFRTLAQTNKTAAGGE</sequence>
<feature type="region of interest" description="Disordered" evidence="1">
    <location>
        <begin position="28"/>
        <end position="49"/>
    </location>
</feature>
<feature type="region of interest" description="Disordered" evidence="1">
    <location>
        <begin position="107"/>
        <end position="127"/>
    </location>
</feature>
<reference evidence="2" key="1">
    <citation type="submission" date="2018-11" db="EMBL/GenBank/DDBJ databases">
        <authorList>
            <consortium name="Pathogen Informatics"/>
        </authorList>
    </citation>
    <scope>NUCLEOTIDE SEQUENCE</scope>
</reference>
<proteinExistence type="predicted"/>
<accession>A0A3S5B086</accession>